<gene>
    <name evidence="5" type="ORF">OB2597_12938</name>
</gene>
<keyword evidence="3" id="KW-0812">Transmembrane</keyword>
<dbReference type="AlphaFoldDB" id="A3TY16"/>
<evidence type="ECO:0000259" key="4">
    <source>
        <dbReference type="Pfam" id="PF02397"/>
    </source>
</evidence>
<organism evidence="5 6">
    <name type="scientific">Pseudooceanicola batsensis (strain ATCC BAA-863 / DSM 15984 / KCTC 12145 / HTCC2597)</name>
    <name type="common">Oceanicola batsensis</name>
    <dbReference type="NCBI Taxonomy" id="252305"/>
    <lineage>
        <taxon>Bacteria</taxon>
        <taxon>Pseudomonadati</taxon>
        <taxon>Pseudomonadota</taxon>
        <taxon>Alphaproteobacteria</taxon>
        <taxon>Rhodobacterales</taxon>
        <taxon>Paracoccaceae</taxon>
        <taxon>Pseudooceanicola</taxon>
    </lineage>
</organism>
<dbReference type="HOGENOM" id="CLU_024920_1_0_5"/>
<name>A3TY16_PSEBH</name>
<comment type="caution">
    <text evidence="5">The sequence shown here is derived from an EMBL/GenBank/DDBJ whole genome shotgun (WGS) entry which is preliminary data.</text>
</comment>
<keyword evidence="2" id="KW-0270">Exopolysaccharide synthesis</keyword>
<proteinExistence type="inferred from homology"/>
<dbReference type="Proteomes" id="UP000004318">
    <property type="component" value="Unassembled WGS sequence"/>
</dbReference>
<dbReference type="Pfam" id="PF02397">
    <property type="entry name" value="Bac_transf"/>
    <property type="match status" value="1"/>
</dbReference>
<keyword evidence="5" id="KW-0808">Transferase</keyword>
<evidence type="ECO:0000313" key="6">
    <source>
        <dbReference type="Proteomes" id="UP000004318"/>
    </source>
</evidence>
<keyword evidence="3" id="KW-1133">Transmembrane helix</keyword>
<sequence length="214" mass="24308">MLLRRFGFVPIRLPDTKRLFDLVLILVGLPVWLPLILIIALAARVLQGPGVFFAQQRVGRGGRMFRMWKFRTMVPGAEGQLPRLLMEEGRGREWARLTKLVDDPRVTAWGRMLRRFSLDELPQIWNVLCGEMSLVGPRPVPRAEFGARYDAPTARAYCAHRPGMSGLWQVSGRNALSYEERLRLDRRYDRTRSLGGDAVILLRTLGVVLGGRGT</sequence>
<protein>
    <submittedName>
        <fullName evidence="5">Probable glucosyltransferase</fullName>
    </submittedName>
</protein>
<dbReference type="PANTHER" id="PTHR30576:SF10">
    <property type="entry name" value="SLL5057 PROTEIN"/>
    <property type="match status" value="1"/>
</dbReference>
<evidence type="ECO:0000313" key="5">
    <source>
        <dbReference type="EMBL" id="EAQ03050.1"/>
    </source>
</evidence>
<keyword evidence="6" id="KW-1185">Reference proteome</keyword>
<keyword evidence="3" id="KW-0472">Membrane</keyword>
<evidence type="ECO:0000256" key="2">
    <source>
        <dbReference type="ARBA" id="ARBA00023169"/>
    </source>
</evidence>
<accession>A3TY16</accession>
<dbReference type="GO" id="GO:0000271">
    <property type="term" value="P:polysaccharide biosynthetic process"/>
    <property type="evidence" value="ECO:0007669"/>
    <property type="project" value="UniProtKB-KW"/>
</dbReference>
<dbReference type="InterPro" id="IPR003362">
    <property type="entry name" value="Bact_transf"/>
</dbReference>
<feature type="transmembrane region" description="Helical" evidence="3">
    <location>
        <begin position="20"/>
        <end position="43"/>
    </location>
</feature>
<feature type="domain" description="Bacterial sugar transferase" evidence="4">
    <location>
        <begin position="17"/>
        <end position="209"/>
    </location>
</feature>
<evidence type="ECO:0000256" key="1">
    <source>
        <dbReference type="ARBA" id="ARBA00006464"/>
    </source>
</evidence>
<dbReference type="STRING" id="252305.OB2597_12938"/>
<reference evidence="5 6" key="1">
    <citation type="journal article" date="2010" name="J. Bacteriol.">
        <title>Genome sequences of Oceanicola granulosus HTCC2516(T) and Oceanicola batsensis HTCC2597(TDelta).</title>
        <authorList>
            <person name="Thrash J.C."/>
            <person name="Cho J.C."/>
            <person name="Vergin K.L."/>
            <person name="Giovannoni S.J."/>
        </authorList>
    </citation>
    <scope>NUCLEOTIDE SEQUENCE [LARGE SCALE GENOMIC DNA]</scope>
    <source>
        <strain evidence="6">ATCC BAA-863 / DSM 15984 / KCTC 12145 / HTCC2597</strain>
    </source>
</reference>
<comment type="similarity">
    <text evidence="1">Belongs to the bacterial sugar transferase family.</text>
</comment>
<dbReference type="PANTHER" id="PTHR30576">
    <property type="entry name" value="COLANIC BIOSYNTHESIS UDP-GLUCOSE LIPID CARRIER TRANSFERASE"/>
    <property type="match status" value="1"/>
</dbReference>
<dbReference type="EMBL" id="AAMO01000005">
    <property type="protein sequence ID" value="EAQ03050.1"/>
    <property type="molecule type" value="Genomic_DNA"/>
</dbReference>
<dbReference type="GO" id="GO:0016780">
    <property type="term" value="F:phosphotransferase activity, for other substituted phosphate groups"/>
    <property type="evidence" value="ECO:0007669"/>
    <property type="project" value="TreeGrafter"/>
</dbReference>
<evidence type="ECO:0000256" key="3">
    <source>
        <dbReference type="SAM" id="Phobius"/>
    </source>
</evidence>
<dbReference type="eggNOG" id="COG2148">
    <property type="taxonomic scope" value="Bacteria"/>
</dbReference>